<dbReference type="Pfam" id="PF16828">
    <property type="entry name" value="GAGBD"/>
    <property type="match status" value="1"/>
</dbReference>
<dbReference type="InterPro" id="IPR011098">
    <property type="entry name" value="G5_dom"/>
</dbReference>
<evidence type="ECO:0000313" key="12">
    <source>
        <dbReference type="Proteomes" id="UP000215185"/>
    </source>
</evidence>
<feature type="compositionally biased region" description="Basic and acidic residues" evidence="6">
    <location>
        <begin position="1126"/>
        <end position="1155"/>
    </location>
</feature>
<dbReference type="RefSeq" id="WP_095114563.1">
    <property type="nucleotide sequence ID" value="NZ_LT906439.1"/>
</dbReference>
<organism evidence="11 12">
    <name type="scientific">Streptococcus merionis</name>
    <dbReference type="NCBI Taxonomy" id="400065"/>
    <lineage>
        <taxon>Bacteria</taxon>
        <taxon>Bacillati</taxon>
        <taxon>Bacillota</taxon>
        <taxon>Bacilli</taxon>
        <taxon>Lactobacillales</taxon>
        <taxon>Streptococcaceae</taxon>
        <taxon>Streptococcus</taxon>
    </lineage>
</organism>
<keyword evidence="11" id="KW-0326">Glycosidase</keyword>
<keyword evidence="3 8" id="KW-0732">Signal</keyword>
<dbReference type="EC" id="3.2.1.52" evidence="11"/>
<feature type="coiled-coil region" evidence="5">
    <location>
        <begin position="714"/>
        <end position="741"/>
    </location>
</feature>
<dbReference type="PROSITE" id="PS51109">
    <property type="entry name" value="G5"/>
    <property type="match status" value="3"/>
</dbReference>
<feature type="coiled-coil region" evidence="5">
    <location>
        <begin position="454"/>
        <end position="521"/>
    </location>
</feature>
<dbReference type="SMART" id="SM01208">
    <property type="entry name" value="G5"/>
    <property type="match status" value="3"/>
</dbReference>
<feature type="domain" description="Gram-positive cocci surface proteins LPxTG" evidence="9">
    <location>
        <begin position="1183"/>
        <end position="1217"/>
    </location>
</feature>
<dbReference type="AlphaFoldDB" id="A0A239SQA9"/>
<dbReference type="Pfam" id="PF04650">
    <property type="entry name" value="YSIRK_signal"/>
    <property type="match status" value="1"/>
</dbReference>
<keyword evidence="1" id="KW-0134">Cell wall</keyword>
<feature type="compositionally biased region" description="Low complexity" evidence="6">
    <location>
        <begin position="72"/>
        <end position="91"/>
    </location>
</feature>
<evidence type="ECO:0000256" key="1">
    <source>
        <dbReference type="ARBA" id="ARBA00022512"/>
    </source>
</evidence>
<feature type="transmembrane region" description="Helical" evidence="7">
    <location>
        <begin position="1189"/>
        <end position="1209"/>
    </location>
</feature>
<dbReference type="OrthoDB" id="2414523at2"/>
<dbReference type="InterPro" id="IPR038349">
    <property type="entry name" value="GAG_BD_sf"/>
</dbReference>
<dbReference type="NCBIfam" id="TIGR01168">
    <property type="entry name" value="YSIRK_signal"/>
    <property type="match status" value="1"/>
</dbReference>
<feature type="domain" description="G5" evidence="10">
    <location>
        <begin position="874"/>
        <end position="954"/>
    </location>
</feature>
<feature type="chain" id="PRO_5012014825" evidence="8">
    <location>
        <begin position="37"/>
        <end position="1217"/>
    </location>
</feature>
<accession>A0A239SQA9</accession>
<evidence type="ECO:0000256" key="3">
    <source>
        <dbReference type="ARBA" id="ARBA00022729"/>
    </source>
</evidence>
<feature type="compositionally biased region" description="Basic and acidic residues" evidence="6">
    <location>
        <begin position="92"/>
        <end position="104"/>
    </location>
</feature>
<keyword evidence="7" id="KW-0472">Membrane</keyword>
<dbReference type="KEGG" id="smen:SAMEA4412692_0654"/>
<feature type="signal peptide" evidence="8">
    <location>
        <begin position="1"/>
        <end position="36"/>
    </location>
</feature>
<dbReference type="NCBIfam" id="TIGR01167">
    <property type="entry name" value="LPXTG_anchor"/>
    <property type="match status" value="1"/>
</dbReference>
<evidence type="ECO:0000259" key="10">
    <source>
        <dbReference type="PROSITE" id="PS51109"/>
    </source>
</evidence>
<dbReference type="GO" id="GO:0004563">
    <property type="term" value="F:beta-N-acetylhexosaminidase activity"/>
    <property type="evidence" value="ECO:0007669"/>
    <property type="project" value="UniProtKB-EC"/>
</dbReference>
<feature type="compositionally biased region" description="Polar residues" evidence="6">
    <location>
        <begin position="1079"/>
        <end position="1088"/>
    </location>
</feature>
<feature type="region of interest" description="Disordered" evidence="6">
    <location>
        <begin position="1126"/>
        <end position="1186"/>
    </location>
</feature>
<protein>
    <submittedName>
        <fullName evidence="11">LPXTG cell wall surface protein</fullName>
        <ecNumber evidence="11">3.2.1.52</ecNumber>
    </submittedName>
</protein>
<dbReference type="EMBL" id="LT906439">
    <property type="protein sequence ID" value="SNU87449.1"/>
    <property type="molecule type" value="Genomic_DNA"/>
</dbReference>
<dbReference type="Pfam" id="PF00746">
    <property type="entry name" value="Gram_pos_anchor"/>
    <property type="match status" value="1"/>
</dbReference>
<evidence type="ECO:0000256" key="4">
    <source>
        <dbReference type="ARBA" id="ARBA00023088"/>
    </source>
</evidence>
<gene>
    <name evidence="11" type="primary">strH_1</name>
    <name evidence="11" type="ORF">SAMEA4412692_00654</name>
</gene>
<dbReference type="PROSITE" id="PS50847">
    <property type="entry name" value="GRAM_POS_ANCHORING"/>
    <property type="match status" value="1"/>
</dbReference>
<keyword evidence="11" id="KW-0378">Hydrolase</keyword>
<dbReference type="Proteomes" id="UP000215185">
    <property type="component" value="Chromosome 1"/>
</dbReference>
<dbReference type="InterPro" id="IPR019931">
    <property type="entry name" value="LPXTG_anchor"/>
</dbReference>
<dbReference type="Gene3D" id="2.20.230.10">
    <property type="entry name" value="Resuscitation-promoting factor rpfb"/>
    <property type="match status" value="3"/>
</dbReference>
<evidence type="ECO:0000313" key="11">
    <source>
        <dbReference type="EMBL" id="SNU87449.1"/>
    </source>
</evidence>
<keyword evidence="4" id="KW-0572">Peptidoglycan-anchor</keyword>
<feature type="compositionally biased region" description="Basic and acidic residues" evidence="6">
    <location>
        <begin position="285"/>
        <end position="300"/>
    </location>
</feature>
<feature type="compositionally biased region" description="Basic and acidic residues" evidence="6">
    <location>
        <begin position="308"/>
        <end position="324"/>
    </location>
</feature>
<feature type="region of interest" description="Disordered" evidence="6">
    <location>
        <begin position="37"/>
        <end position="113"/>
    </location>
</feature>
<keyword evidence="12" id="KW-1185">Reference proteome</keyword>
<name>A0A239SQA9_9STRE</name>
<evidence type="ECO:0000256" key="6">
    <source>
        <dbReference type="SAM" id="MobiDB-lite"/>
    </source>
</evidence>
<evidence type="ECO:0000256" key="8">
    <source>
        <dbReference type="SAM" id="SignalP"/>
    </source>
</evidence>
<keyword evidence="7" id="KW-0812">Transmembrane</keyword>
<keyword evidence="5" id="KW-0175">Coiled coil</keyword>
<reference evidence="11 12" key="1">
    <citation type="submission" date="2017-06" db="EMBL/GenBank/DDBJ databases">
        <authorList>
            <consortium name="Pathogen Informatics"/>
        </authorList>
    </citation>
    <scope>NUCLEOTIDE SEQUENCE [LARGE SCALE GENOMIC DNA]</scope>
    <source>
        <strain evidence="11 12">NCTC13788</strain>
    </source>
</reference>
<feature type="domain" description="G5" evidence="10">
    <location>
        <begin position="964"/>
        <end position="1044"/>
    </location>
</feature>
<keyword evidence="2" id="KW-0964">Secreted</keyword>
<dbReference type="InterPro" id="IPR005877">
    <property type="entry name" value="YSIRK_signal_dom"/>
</dbReference>
<keyword evidence="7" id="KW-1133">Transmembrane helix</keyword>
<dbReference type="InterPro" id="IPR031792">
    <property type="entry name" value="GAG_BD"/>
</dbReference>
<evidence type="ECO:0000256" key="2">
    <source>
        <dbReference type="ARBA" id="ARBA00022525"/>
    </source>
</evidence>
<evidence type="ECO:0000256" key="7">
    <source>
        <dbReference type="SAM" id="Phobius"/>
    </source>
</evidence>
<feature type="domain" description="G5" evidence="10">
    <location>
        <begin position="1047"/>
        <end position="1127"/>
    </location>
</feature>
<feature type="region of interest" description="Disordered" evidence="6">
    <location>
        <begin position="265"/>
        <end position="324"/>
    </location>
</feature>
<evidence type="ECO:0000256" key="5">
    <source>
        <dbReference type="SAM" id="Coils"/>
    </source>
</evidence>
<feature type="region of interest" description="Disordered" evidence="6">
    <location>
        <begin position="1069"/>
        <end position="1088"/>
    </location>
</feature>
<dbReference type="Pfam" id="PF07501">
    <property type="entry name" value="G5"/>
    <property type="match status" value="3"/>
</dbReference>
<evidence type="ECO:0000259" key="9">
    <source>
        <dbReference type="PROSITE" id="PS50847"/>
    </source>
</evidence>
<dbReference type="Gene3D" id="1.20.140.130">
    <property type="match status" value="1"/>
</dbReference>
<feature type="compositionally biased region" description="Polar residues" evidence="6">
    <location>
        <begin position="37"/>
        <end position="50"/>
    </location>
</feature>
<feature type="compositionally biased region" description="Polar residues" evidence="6">
    <location>
        <begin position="1160"/>
        <end position="1173"/>
    </location>
</feature>
<sequence>MKNQRDLRYSIRKLKCGVGSIAVAMVVFGANSTALATTMEQPSASEVARSSSDKMETDSTLSDEVAVKEEIPPTSEITPLEEPTEPTTTESQEPKETDLPKEPETITLTQEPAEPLPVAEARAEQPVQKGVGRNLQDIYSYVKELQEINYKQYGSTKDSDSAKNLDTVFTSNNKDDYDKSVALAGYVQAIVNARGEKTSGNNIRDFIIRDYSRAYSEGANSLREKFFLNSSISDEVKKKYFDKLQEASLIDIYKTIPEELEREVEKLKKDQPQGDDPGSPDTEEQSQKDQPAKPEEKQPENQDNSSADSEKEKPQKDAPADQSKIAEYKKIYEKIKELAEVNNYYKEAFAKQGQDLSETFIKSGVTDSKKLEEKLLSFIGADIIHRSGEVIKPKTIEEAKGYIDQDYKGELDKTVKEEIEKLNKSEASQNLKQKYQALFNKATSLTSAKKEIPEMFMKELAQEQKAEIERLAEEAKNKIYQMPHLKEKNSYVEQLEKVASKNEIENILKEAAAKNQKGKEDFEAANKVNKEIKDFKYLTQEQKNGYSNELEDKTKEEAAKILERAKTDNLNGLISKGKELIKQLEASLANLDKLPKAPETEDYNEQHNLWKEFSRVGTSKMSSFKQDSVKPDQNKFNQLEVKYNDLVDFNRQLQIESYTRQVAEYRKRYPESQKLEELFKNYIKQTPSNSYASQFGENLRVYFETELKPAFQEIQQLVNNLDKQAEGVQKIEKLIEEYSKKPKTTELVKELERQKHLISVLNDTALGLVDQHVKDAEDAVATYTKEYQMYLEVLKKGQEAMRSDIGRLRALKNEKATELANELEREVTYLATAELLGTFDYKTFIPENVAKVKKQVDDFIAEYERTHRPLTPLEPAIVETTEIQKEAIDYLKQEIPANDLEKGKRRVKVVGQKGEKEITYKVRKRGDQVLSRDKVNEKITKEAVTEVIEVGTKEVKPSQPKPHTPETETHQVKKEVEIPFETKQVENKDLPKGQTRVKQEGKVGIRTTVEEITTKDGKVVSREIIIDEVTTQPIARIIEVGTKVETPLEIVESEETETQDIAYETKEVSNPNLPKGQRKVTTPGQKGQKTITYKVKKQGDKVISREQISEQVIKAPVTEVVEVGTKEVKPVPSKPETKTQQEKNEMGTKEPEKMAPEMAQKSQKQVSSGTQKGSSDKTPKKQLPNTGEATSVFAALGSVLLILVMALAIQKKKKSEK</sequence>
<proteinExistence type="predicted"/>